<evidence type="ECO:0000313" key="1">
    <source>
        <dbReference type="EMBL" id="OQO02457.1"/>
    </source>
</evidence>
<name>A0A1V8STD5_9PEZI</name>
<dbReference type="Proteomes" id="UP000192596">
    <property type="component" value="Unassembled WGS sequence"/>
</dbReference>
<evidence type="ECO:0000313" key="2">
    <source>
        <dbReference type="Proteomes" id="UP000192596"/>
    </source>
</evidence>
<comment type="caution">
    <text evidence="1">The sequence shown here is derived from an EMBL/GenBank/DDBJ whole genome shotgun (WGS) entry which is preliminary data.</text>
</comment>
<proteinExistence type="predicted"/>
<accession>A0A1V8STD5</accession>
<dbReference type="AlphaFoldDB" id="A0A1V8STD5"/>
<keyword evidence="2" id="KW-1185">Reference proteome</keyword>
<dbReference type="InParanoid" id="A0A1V8STD5"/>
<gene>
    <name evidence="1" type="ORF">B0A48_11984</name>
</gene>
<sequence>MTNPRVLHEAFAAISSYTYDRTSPNSSSQFIQHPVAHSDPTKKFKQLIKLIKSPLKPVWCDVDATAVVASIHDPLADRMRTARVETTSKDADEAIQNHIKNRRRKCRDQGETLGWRSSDMERVLAKRFKQVLQDVLYSARERHHRKLLKGKGGSAGSVLRNHIDYFDEDSELIENACEKVSEIVVDMNIYDMSDWTGGARWPIMPEYAEYLDEAVDRYDATKLADSPCDTLDFIIAALAGEDEEISTMYRIRDLALEEVEKAEKIQKAHHGKESHVVGVHWQDERWSVTIRDPKTRRLSAVDFDKAKHTRAVLGPCIADNLANTSSVRKTRRYIELYRDLRNVVRKDRVSKRKSRARAATVESSDEGI</sequence>
<protein>
    <submittedName>
        <fullName evidence="1">Uncharacterized protein</fullName>
    </submittedName>
</protein>
<reference evidence="2" key="1">
    <citation type="submission" date="2017-03" db="EMBL/GenBank/DDBJ databases">
        <title>Genomes of endolithic fungi from Antarctica.</title>
        <authorList>
            <person name="Coleine C."/>
            <person name="Masonjones S."/>
            <person name="Stajich J.E."/>
        </authorList>
    </citation>
    <scope>NUCLEOTIDE SEQUENCE [LARGE SCALE GENOMIC DNA]</scope>
    <source>
        <strain evidence="2">CCFEE 5527</strain>
    </source>
</reference>
<organism evidence="1 2">
    <name type="scientific">Cryoendolithus antarcticus</name>
    <dbReference type="NCBI Taxonomy" id="1507870"/>
    <lineage>
        <taxon>Eukaryota</taxon>
        <taxon>Fungi</taxon>
        <taxon>Dikarya</taxon>
        <taxon>Ascomycota</taxon>
        <taxon>Pezizomycotina</taxon>
        <taxon>Dothideomycetes</taxon>
        <taxon>Dothideomycetidae</taxon>
        <taxon>Cladosporiales</taxon>
        <taxon>Cladosporiaceae</taxon>
        <taxon>Cryoendolithus</taxon>
    </lineage>
</organism>
<dbReference type="EMBL" id="NAJO01000027">
    <property type="protein sequence ID" value="OQO02457.1"/>
    <property type="molecule type" value="Genomic_DNA"/>
</dbReference>